<accession>A0AA39FHK3</accession>
<reference evidence="3" key="2">
    <citation type="submission" date="2023-03" db="EMBL/GenBank/DDBJ databases">
        <authorList>
            <person name="Inwood S.N."/>
            <person name="Skelly J.G."/>
            <person name="Guhlin J."/>
            <person name="Harrop T.W.R."/>
            <person name="Goldson S.G."/>
            <person name="Dearden P.K."/>
        </authorList>
    </citation>
    <scope>NUCLEOTIDE SEQUENCE</scope>
    <source>
        <strain evidence="3">Irish</strain>
        <tissue evidence="3">Whole body</tissue>
    </source>
</reference>
<dbReference type="EMBL" id="JAQQBS010000004">
    <property type="protein sequence ID" value="KAK0169725.1"/>
    <property type="molecule type" value="Genomic_DNA"/>
</dbReference>
<keyword evidence="1" id="KW-0175">Coiled coil</keyword>
<sequence>MPNLLAPHRKLRQKCSECLGNFHPNCYELYLSYRGANSCYFSKLITISPEEMQSMKSASARSTSTFMAMTPIYNAMSAAPQSSTLETALHTFITQQTFFNNHLSEVMKEKSDELNDIKTIAKSVAEQQKKIKKLEQDNAILSKNMADLVQQNEIHLQRDLTMKHFHLVQFQNNQGYKDSRIQGFKDSSIQRFKDSRIQGFKDPSNHGFNNKKRSTIPNPRSLIHDPRGTMKD</sequence>
<name>A0AA39FHK3_9HYME</name>
<evidence type="ECO:0000313" key="4">
    <source>
        <dbReference type="Proteomes" id="UP001168990"/>
    </source>
</evidence>
<feature type="region of interest" description="Disordered" evidence="2">
    <location>
        <begin position="198"/>
        <end position="232"/>
    </location>
</feature>
<evidence type="ECO:0000313" key="3">
    <source>
        <dbReference type="EMBL" id="KAK0169725.1"/>
    </source>
</evidence>
<gene>
    <name evidence="3" type="ORF">PV328_010369</name>
</gene>
<feature type="coiled-coil region" evidence="1">
    <location>
        <begin position="117"/>
        <end position="151"/>
    </location>
</feature>
<dbReference type="Proteomes" id="UP001168990">
    <property type="component" value="Unassembled WGS sequence"/>
</dbReference>
<evidence type="ECO:0000256" key="1">
    <source>
        <dbReference type="SAM" id="Coils"/>
    </source>
</evidence>
<dbReference type="AlphaFoldDB" id="A0AA39FHK3"/>
<comment type="caution">
    <text evidence="3">The sequence shown here is derived from an EMBL/GenBank/DDBJ whole genome shotgun (WGS) entry which is preliminary data.</text>
</comment>
<organism evidence="3 4">
    <name type="scientific">Microctonus aethiopoides</name>
    <dbReference type="NCBI Taxonomy" id="144406"/>
    <lineage>
        <taxon>Eukaryota</taxon>
        <taxon>Metazoa</taxon>
        <taxon>Ecdysozoa</taxon>
        <taxon>Arthropoda</taxon>
        <taxon>Hexapoda</taxon>
        <taxon>Insecta</taxon>
        <taxon>Pterygota</taxon>
        <taxon>Neoptera</taxon>
        <taxon>Endopterygota</taxon>
        <taxon>Hymenoptera</taxon>
        <taxon>Apocrita</taxon>
        <taxon>Ichneumonoidea</taxon>
        <taxon>Braconidae</taxon>
        <taxon>Euphorinae</taxon>
        <taxon>Microctonus</taxon>
    </lineage>
</organism>
<evidence type="ECO:0000256" key="2">
    <source>
        <dbReference type="SAM" id="MobiDB-lite"/>
    </source>
</evidence>
<keyword evidence="4" id="KW-1185">Reference proteome</keyword>
<reference evidence="3" key="1">
    <citation type="journal article" date="2023" name="bioRxiv">
        <title>Scaffold-level genome assemblies of two parasitoid biocontrol wasps reveal the parthenogenesis mechanism and an associated novel virus.</title>
        <authorList>
            <person name="Inwood S."/>
            <person name="Skelly J."/>
            <person name="Guhlin J."/>
            <person name="Harrop T."/>
            <person name="Goldson S."/>
            <person name="Dearden P."/>
        </authorList>
    </citation>
    <scope>NUCLEOTIDE SEQUENCE</scope>
    <source>
        <strain evidence="3">Irish</strain>
        <tissue evidence="3">Whole body</tissue>
    </source>
</reference>
<feature type="compositionally biased region" description="Basic and acidic residues" evidence="2">
    <location>
        <begin position="222"/>
        <end position="232"/>
    </location>
</feature>
<protein>
    <submittedName>
        <fullName evidence="3">Uncharacterized protein</fullName>
    </submittedName>
</protein>
<proteinExistence type="predicted"/>